<reference evidence="8 9" key="1">
    <citation type="journal article" date="2024" name="Science">
        <title>Giant polyketide synthase enzymes in the biosynthesis of giant marine polyether toxins.</title>
        <authorList>
            <person name="Fallon T.R."/>
            <person name="Shende V.V."/>
            <person name="Wierzbicki I.H."/>
            <person name="Pendleton A.L."/>
            <person name="Watervoot N.F."/>
            <person name="Auber R.P."/>
            <person name="Gonzalez D.J."/>
            <person name="Wisecaver J.H."/>
            <person name="Moore B.S."/>
        </authorList>
    </citation>
    <scope>NUCLEOTIDE SEQUENCE [LARGE SCALE GENOMIC DNA]</scope>
    <source>
        <strain evidence="8 9">12B1</strain>
    </source>
</reference>
<feature type="modified residue" description="N6-(pyridoxal phosphate)lysine" evidence="6">
    <location>
        <position position="359"/>
    </location>
</feature>
<dbReference type="GO" id="GO:0030170">
    <property type="term" value="F:pyridoxal phosphate binding"/>
    <property type="evidence" value="ECO:0007669"/>
    <property type="project" value="InterPro"/>
</dbReference>
<dbReference type="Gene3D" id="3.90.1150.10">
    <property type="entry name" value="Aspartate Aminotransferase, domain 1"/>
    <property type="match status" value="1"/>
</dbReference>
<dbReference type="Gene3D" id="3.40.640.10">
    <property type="entry name" value="Type I PLP-dependent aspartate aminotransferase-like (Major domain)"/>
    <property type="match status" value="1"/>
</dbReference>
<evidence type="ECO:0000256" key="7">
    <source>
        <dbReference type="RuleBase" id="RU000382"/>
    </source>
</evidence>
<evidence type="ECO:0000313" key="8">
    <source>
        <dbReference type="EMBL" id="KAL1523412.1"/>
    </source>
</evidence>
<dbReference type="PRINTS" id="PR00800">
    <property type="entry name" value="YHDCRBOXLASE"/>
</dbReference>
<dbReference type="AlphaFoldDB" id="A0AB34JRP7"/>
<dbReference type="EMBL" id="JBGBPQ010000006">
    <property type="protein sequence ID" value="KAL1523412.1"/>
    <property type="molecule type" value="Genomic_DNA"/>
</dbReference>
<dbReference type="GO" id="GO:0006520">
    <property type="term" value="P:amino acid metabolic process"/>
    <property type="evidence" value="ECO:0007669"/>
    <property type="project" value="InterPro"/>
</dbReference>
<dbReference type="GO" id="GO:0019752">
    <property type="term" value="P:carboxylic acid metabolic process"/>
    <property type="evidence" value="ECO:0007669"/>
    <property type="project" value="InterPro"/>
</dbReference>
<evidence type="ECO:0000256" key="1">
    <source>
        <dbReference type="ARBA" id="ARBA00001933"/>
    </source>
</evidence>
<dbReference type="PANTHER" id="PTHR11999:SF70">
    <property type="entry name" value="MIP05841P"/>
    <property type="match status" value="1"/>
</dbReference>
<gene>
    <name evidence="8" type="ORF">AB1Y20_018352</name>
</gene>
<dbReference type="InterPro" id="IPR010977">
    <property type="entry name" value="Aromatic_deC"/>
</dbReference>
<name>A0AB34JRP7_PRYPA</name>
<dbReference type="GO" id="GO:0005737">
    <property type="term" value="C:cytoplasm"/>
    <property type="evidence" value="ECO:0007669"/>
    <property type="project" value="TreeGrafter"/>
</dbReference>
<organism evidence="8 9">
    <name type="scientific">Prymnesium parvum</name>
    <name type="common">Toxic golden alga</name>
    <dbReference type="NCBI Taxonomy" id="97485"/>
    <lineage>
        <taxon>Eukaryota</taxon>
        <taxon>Haptista</taxon>
        <taxon>Haptophyta</taxon>
        <taxon>Prymnesiophyceae</taxon>
        <taxon>Prymnesiales</taxon>
        <taxon>Prymnesiaceae</taxon>
        <taxon>Prymnesium</taxon>
    </lineage>
</organism>
<accession>A0AB34JRP7</accession>
<dbReference type="PANTHER" id="PTHR11999">
    <property type="entry name" value="GROUP II PYRIDOXAL-5-PHOSPHATE DECARBOXYLASE"/>
    <property type="match status" value="1"/>
</dbReference>
<evidence type="ECO:0000313" key="9">
    <source>
        <dbReference type="Proteomes" id="UP001515480"/>
    </source>
</evidence>
<dbReference type="InterPro" id="IPR002129">
    <property type="entry name" value="PyrdxlP-dep_de-COase"/>
</dbReference>
<comment type="cofactor">
    <cofactor evidence="1 6 7">
        <name>pyridoxal 5'-phosphate</name>
        <dbReference type="ChEBI" id="CHEBI:597326"/>
    </cofactor>
</comment>
<comment type="similarity">
    <text evidence="2 7">Belongs to the group II decarboxylase family.</text>
</comment>
<evidence type="ECO:0008006" key="10">
    <source>
        <dbReference type="Google" id="ProtNLM"/>
    </source>
</evidence>
<dbReference type="InterPro" id="IPR015424">
    <property type="entry name" value="PyrdxlP-dep_Trfase"/>
</dbReference>
<keyword evidence="3" id="KW-0210">Decarboxylase</keyword>
<evidence type="ECO:0000256" key="3">
    <source>
        <dbReference type="ARBA" id="ARBA00022793"/>
    </source>
</evidence>
<dbReference type="InterPro" id="IPR015422">
    <property type="entry name" value="PyrdxlP-dep_Trfase_small"/>
</dbReference>
<evidence type="ECO:0000256" key="2">
    <source>
        <dbReference type="ARBA" id="ARBA00009533"/>
    </source>
</evidence>
<proteinExistence type="inferred from homology"/>
<dbReference type="Proteomes" id="UP001515480">
    <property type="component" value="Unassembled WGS sequence"/>
</dbReference>
<comment type="caution">
    <text evidence="8">The sequence shown here is derived from an EMBL/GenBank/DDBJ whole genome shotgun (WGS) entry which is preliminary data.</text>
</comment>
<dbReference type="Gene3D" id="1.20.1340.10">
    <property type="entry name" value="dopa decarboxylase, N-terminal domain"/>
    <property type="match status" value="1"/>
</dbReference>
<dbReference type="Pfam" id="PF00282">
    <property type="entry name" value="Pyridoxal_deC"/>
    <property type="match status" value="1"/>
</dbReference>
<dbReference type="InterPro" id="IPR015421">
    <property type="entry name" value="PyrdxlP-dep_Trfase_major"/>
</dbReference>
<dbReference type="GO" id="GO:0016831">
    <property type="term" value="F:carboxy-lyase activity"/>
    <property type="evidence" value="ECO:0007669"/>
    <property type="project" value="UniProtKB-KW"/>
</dbReference>
<keyword evidence="5 7" id="KW-0456">Lyase</keyword>
<keyword evidence="4 6" id="KW-0663">Pyridoxal phosphate</keyword>
<keyword evidence="9" id="KW-1185">Reference proteome</keyword>
<dbReference type="SUPFAM" id="SSF53383">
    <property type="entry name" value="PLP-dependent transferases"/>
    <property type="match status" value="1"/>
</dbReference>
<protein>
    <recommendedName>
        <fullName evidence="10">Tyrosine decarboxylase</fullName>
    </recommendedName>
</protein>
<evidence type="ECO:0000256" key="5">
    <source>
        <dbReference type="ARBA" id="ARBA00023239"/>
    </source>
</evidence>
<sequence length="548" mass="58292">MLAPLVAVRGGSLHLQLPLLPAFASLSAAYALFALYRRRRDLTAAATSPHDFLRAGTSLLRWLTAYREVHCRSYPVISASRPNALRDALPPAAPEAPEPFSAILSDCTRLILPALTHWENSAKFFAYFKPHSSYPAVLAELMAAGLNVMGFDWIASPAATELEVVTLDWLGDILHLPPRFLSRAPGPGGAVIQGSAGEAAIVVLLAATRRAQRRAASLPETAPPLSDVHSDTNRHRCVVYCSDQTHAIVTKACLVLGLSVCSLPTTAADGYTLRGATLSAAIAAHLAEGKLPVAVVATSGTTTSCAFDPLAEIAAAAAPHSLWVHVDAAYGGAYACLDEVLPLFAGLDACDSFCVNAHKKLLCPFDLAALYVADRTPLLAALSLTPEYLRNDASESGAVVDFEHWQLGLGRRFRALKLWFVLRRFGASGIRAHVRRGTSLALTFAQRVEASPFLSLAAPVSLSLVCFRCAPLHPAAAAGDAADDELQTALLEAVKAKGVFIIHSRLGGVKILRLACGGVEQRRREVIAAFEVIEAEAKRVRAARMAAA</sequence>
<evidence type="ECO:0000256" key="6">
    <source>
        <dbReference type="PIRSR" id="PIRSR602129-50"/>
    </source>
</evidence>
<evidence type="ECO:0000256" key="4">
    <source>
        <dbReference type="ARBA" id="ARBA00022898"/>
    </source>
</evidence>